<dbReference type="InterPro" id="IPR027417">
    <property type="entry name" value="P-loop_NTPase"/>
</dbReference>
<feature type="binding site" evidence="7">
    <location>
        <position position="56"/>
    </location>
    <ligand>
        <name>substrate</name>
    </ligand>
</feature>
<accession>A0A3L9Y9R1</accession>
<keyword evidence="2 7" id="KW-0808">Transferase</keyword>
<feature type="binding site" evidence="7">
    <location>
        <position position="14"/>
    </location>
    <ligand>
        <name>Mg(2+)</name>
        <dbReference type="ChEBI" id="CHEBI:18420"/>
    </ligand>
</feature>
<comment type="subunit">
    <text evidence="7">Monomer.</text>
</comment>
<feature type="binding site" evidence="7">
    <location>
        <position position="32"/>
    </location>
    <ligand>
        <name>substrate</name>
    </ligand>
</feature>
<dbReference type="Pfam" id="PF01202">
    <property type="entry name" value="SKI"/>
    <property type="match status" value="1"/>
</dbReference>
<evidence type="ECO:0000313" key="8">
    <source>
        <dbReference type="EMBL" id="RMA56257.1"/>
    </source>
</evidence>
<keyword evidence="1 7" id="KW-0028">Amino-acid biosynthesis</keyword>
<feature type="binding site" evidence="7">
    <location>
        <begin position="10"/>
        <end position="15"/>
    </location>
    <ligand>
        <name>ATP</name>
        <dbReference type="ChEBI" id="CHEBI:30616"/>
    </ligand>
</feature>
<keyword evidence="7" id="KW-0460">Magnesium</keyword>
<evidence type="ECO:0000256" key="7">
    <source>
        <dbReference type="HAMAP-Rule" id="MF_00109"/>
    </source>
</evidence>
<dbReference type="UniPathway" id="UPA00053">
    <property type="reaction ID" value="UER00088"/>
</dbReference>
<keyword evidence="5 7" id="KW-0067">ATP-binding</keyword>
<feature type="binding site" evidence="7">
    <location>
        <position position="143"/>
    </location>
    <ligand>
        <name>substrate</name>
    </ligand>
</feature>
<dbReference type="InterPro" id="IPR000623">
    <property type="entry name" value="Shikimate_kinase/TSH1"/>
</dbReference>
<dbReference type="EMBL" id="REFC01000019">
    <property type="protein sequence ID" value="RMA56257.1"/>
    <property type="molecule type" value="Genomic_DNA"/>
</dbReference>
<feature type="binding site" evidence="7">
    <location>
        <position position="79"/>
    </location>
    <ligand>
        <name>substrate</name>
    </ligand>
</feature>
<dbReference type="InterPro" id="IPR031322">
    <property type="entry name" value="Shikimate/glucono_kinase"/>
</dbReference>
<evidence type="ECO:0000313" key="9">
    <source>
        <dbReference type="Proteomes" id="UP000271339"/>
    </source>
</evidence>
<evidence type="ECO:0000256" key="4">
    <source>
        <dbReference type="ARBA" id="ARBA00022777"/>
    </source>
</evidence>
<keyword evidence="3 7" id="KW-0547">Nucleotide-binding</keyword>
<dbReference type="Gene3D" id="3.40.50.300">
    <property type="entry name" value="P-loop containing nucleotide triphosphate hydrolases"/>
    <property type="match status" value="1"/>
</dbReference>
<keyword evidence="7" id="KW-0479">Metal-binding</keyword>
<comment type="function">
    <text evidence="7">Catalyzes the specific phosphorylation of the 3-hydroxyl group of shikimic acid using ATP as a cosubstrate.</text>
</comment>
<dbReference type="GO" id="GO:0004765">
    <property type="term" value="F:shikimate kinase activity"/>
    <property type="evidence" value="ECO:0007669"/>
    <property type="project" value="UniProtKB-UniRule"/>
</dbReference>
<dbReference type="GO" id="GO:0000287">
    <property type="term" value="F:magnesium ion binding"/>
    <property type="evidence" value="ECO:0007669"/>
    <property type="project" value="UniProtKB-UniRule"/>
</dbReference>
<dbReference type="GO" id="GO:0005524">
    <property type="term" value="F:ATP binding"/>
    <property type="evidence" value="ECO:0007669"/>
    <property type="project" value="UniProtKB-UniRule"/>
</dbReference>
<comment type="subcellular location">
    <subcellularLocation>
        <location evidence="7">Cytoplasm</location>
    </subcellularLocation>
</comment>
<dbReference type="GO" id="GO:0005829">
    <property type="term" value="C:cytosol"/>
    <property type="evidence" value="ECO:0007669"/>
    <property type="project" value="TreeGrafter"/>
</dbReference>
<keyword evidence="9" id="KW-1185">Reference proteome</keyword>
<dbReference type="GO" id="GO:0009073">
    <property type="term" value="P:aromatic amino acid family biosynthetic process"/>
    <property type="evidence" value="ECO:0007669"/>
    <property type="project" value="UniProtKB-KW"/>
</dbReference>
<dbReference type="PANTHER" id="PTHR21087">
    <property type="entry name" value="SHIKIMATE KINASE"/>
    <property type="match status" value="1"/>
</dbReference>
<dbReference type="AlphaFoldDB" id="A0A3L9Y9R1"/>
<evidence type="ECO:0000256" key="3">
    <source>
        <dbReference type="ARBA" id="ARBA00022741"/>
    </source>
</evidence>
<dbReference type="GO" id="GO:0009423">
    <property type="term" value="P:chorismate biosynthetic process"/>
    <property type="evidence" value="ECO:0007669"/>
    <property type="project" value="UniProtKB-UniRule"/>
</dbReference>
<comment type="caution">
    <text evidence="8">The sequence shown here is derived from an EMBL/GenBank/DDBJ whole genome shotgun (WGS) entry which is preliminary data.</text>
</comment>
<keyword evidence="4 7" id="KW-0418">Kinase</keyword>
<dbReference type="PRINTS" id="PR01100">
    <property type="entry name" value="SHIKIMTKNASE"/>
</dbReference>
<comment type="cofactor">
    <cofactor evidence="7">
        <name>Mg(2+)</name>
        <dbReference type="ChEBI" id="CHEBI:18420"/>
    </cofactor>
    <text evidence="7">Binds 1 Mg(2+) ion per subunit.</text>
</comment>
<name>A0A3L9Y9R1_9FLAO</name>
<dbReference type="EC" id="2.7.1.71" evidence="7"/>
<sequence>MKVVLVGYMGSGKTSVGRELASKLNYAFVDLDDFIEASEEMSVSQLFSEKGEIYFRKKENQYLKELVRSEEKIVLATGGGTPCYGDSMDFLISEEKCVTVYLKTSNAVLSERLFLERNHRPLISHLENEQLLNDFIRKHLFERVFYYNKAEIVVDTDQQSPQEISEAIVVRLF</sequence>
<dbReference type="Proteomes" id="UP000271339">
    <property type="component" value="Unassembled WGS sequence"/>
</dbReference>
<evidence type="ECO:0000256" key="5">
    <source>
        <dbReference type="ARBA" id="ARBA00022840"/>
    </source>
</evidence>
<dbReference type="PANTHER" id="PTHR21087:SF16">
    <property type="entry name" value="SHIKIMATE KINASE 1, CHLOROPLASTIC"/>
    <property type="match status" value="1"/>
</dbReference>
<keyword evidence="7" id="KW-0963">Cytoplasm</keyword>
<comment type="pathway">
    <text evidence="7">Metabolic intermediate biosynthesis; chorismate biosynthesis; chorismate from D-erythrose 4-phosphate and phosphoenolpyruvate: step 5/7.</text>
</comment>
<evidence type="ECO:0000256" key="2">
    <source>
        <dbReference type="ARBA" id="ARBA00022679"/>
    </source>
</evidence>
<dbReference type="SUPFAM" id="SSF52540">
    <property type="entry name" value="P-loop containing nucleoside triphosphate hydrolases"/>
    <property type="match status" value="1"/>
</dbReference>
<evidence type="ECO:0000256" key="6">
    <source>
        <dbReference type="ARBA" id="ARBA00023141"/>
    </source>
</evidence>
<gene>
    <name evidence="7" type="primary">aroK</name>
    <name evidence="8" type="ORF">BXY75_3454</name>
</gene>
<comment type="catalytic activity">
    <reaction evidence="7">
        <text>shikimate + ATP = 3-phosphoshikimate + ADP + H(+)</text>
        <dbReference type="Rhea" id="RHEA:13121"/>
        <dbReference type="ChEBI" id="CHEBI:15378"/>
        <dbReference type="ChEBI" id="CHEBI:30616"/>
        <dbReference type="ChEBI" id="CHEBI:36208"/>
        <dbReference type="ChEBI" id="CHEBI:145989"/>
        <dbReference type="ChEBI" id="CHEBI:456216"/>
        <dbReference type="EC" id="2.7.1.71"/>
    </reaction>
</comment>
<reference evidence="8 9" key="1">
    <citation type="submission" date="2018-10" db="EMBL/GenBank/DDBJ databases">
        <title>Genomic Encyclopedia of Archaeal and Bacterial Type Strains, Phase II (KMG-II): from individual species to whole genera.</title>
        <authorList>
            <person name="Goeker M."/>
        </authorList>
    </citation>
    <scope>NUCLEOTIDE SEQUENCE [LARGE SCALE GENOMIC DNA]</scope>
    <source>
        <strain evidence="8 9">DSM 23424</strain>
    </source>
</reference>
<dbReference type="RefSeq" id="WP_121908964.1">
    <property type="nucleotide sequence ID" value="NZ_REFC01000019.1"/>
</dbReference>
<feature type="binding site" evidence="7">
    <location>
        <position position="120"/>
    </location>
    <ligand>
        <name>ATP</name>
        <dbReference type="ChEBI" id="CHEBI:30616"/>
    </ligand>
</feature>
<dbReference type="CDD" id="cd00464">
    <property type="entry name" value="SK"/>
    <property type="match status" value="1"/>
</dbReference>
<dbReference type="HAMAP" id="MF_00109">
    <property type="entry name" value="Shikimate_kinase"/>
    <property type="match status" value="1"/>
</dbReference>
<protein>
    <recommendedName>
        <fullName evidence="7">Shikimate kinase</fullName>
        <shortName evidence="7">SK</shortName>
        <ecNumber evidence="7">2.7.1.71</ecNumber>
    </recommendedName>
</protein>
<dbReference type="OrthoDB" id="9800332at2"/>
<keyword evidence="6 7" id="KW-0057">Aromatic amino acid biosynthesis</keyword>
<proteinExistence type="inferred from homology"/>
<dbReference type="GO" id="GO:0008652">
    <property type="term" value="P:amino acid biosynthetic process"/>
    <property type="evidence" value="ECO:0007669"/>
    <property type="project" value="UniProtKB-KW"/>
</dbReference>
<comment type="similarity">
    <text evidence="7">Belongs to the shikimate kinase family.</text>
</comment>
<organism evidence="8 9">
    <name type="scientific">Ulvibacter antarcticus</name>
    <dbReference type="NCBI Taxonomy" id="442714"/>
    <lineage>
        <taxon>Bacteria</taxon>
        <taxon>Pseudomonadati</taxon>
        <taxon>Bacteroidota</taxon>
        <taxon>Flavobacteriia</taxon>
        <taxon>Flavobacteriales</taxon>
        <taxon>Flavobacteriaceae</taxon>
        <taxon>Ulvibacter</taxon>
    </lineage>
</organism>
<evidence type="ECO:0000256" key="1">
    <source>
        <dbReference type="ARBA" id="ARBA00022605"/>
    </source>
</evidence>
<feature type="binding site" evidence="7">
    <location>
        <position position="159"/>
    </location>
    <ligand>
        <name>ATP</name>
        <dbReference type="ChEBI" id="CHEBI:30616"/>
    </ligand>
</feature>